<organism evidence="2 3">
    <name type="scientific">Pseudalkalibacillus berkeleyi</name>
    <dbReference type="NCBI Taxonomy" id="1069813"/>
    <lineage>
        <taxon>Bacteria</taxon>
        <taxon>Bacillati</taxon>
        <taxon>Bacillota</taxon>
        <taxon>Bacilli</taxon>
        <taxon>Bacillales</taxon>
        <taxon>Fictibacillaceae</taxon>
        <taxon>Pseudalkalibacillus</taxon>
    </lineage>
</organism>
<evidence type="ECO:0000256" key="1">
    <source>
        <dbReference type="SAM" id="MobiDB-lite"/>
    </source>
</evidence>
<dbReference type="EMBL" id="JAKIJS010000001">
    <property type="protein sequence ID" value="MCF6136396.1"/>
    <property type="molecule type" value="Genomic_DNA"/>
</dbReference>
<gene>
    <name evidence="2" type="ORF">L2716_01555</name>
</gene>
<comment type="caution">
    <text evidence="2">The sequence shown here is derived from an EMBL/GenBank/DDBJ whole genome shotgun (WGS) entry which is preliminary data.</text>
</comment>
<sequence>MVRGLKKIVNGVCAGVMLVGITWSGQAVNVEWKEGGASENISFIVSSDPIWPDNDPVWPDGTTESVDPIWPDSPQNPDEDPVWPDENASTKSDPIWPDDERYSL</sequence>
<evidence type="ECO:0000313" key="2">
    <source>
        <dbReference type="EMBL" id="MCF6136396.1"/>
    </source>
</evidence>
<proteinExistence type="predicted"/>
<feature type="region of interest" description="Disordered" evidence="1">
    <location>
        <begin position="49"/>
        <end position="104"/>
    </location>
</feature>
<reference evidence="2 3" key="1">
    <citation type="submission" date="2022-01" db="EMBL/GenBank/DDBJ databases">
        <title>Alkalihalobacillus sp. EGI L200015, a novel bacterium isolated from a salt lake sediment.</title>
        <authorList>
            <person name="Gao L."/>
            <person name="Fang B.-Z."/>
            <person name="Li W.-J."/>
        </authorList>
    </citation>
    <scope>NUCLEOTIDE SEQUENCE [LARGE SCALE GENOMIC DNA]</scope>
    <source>
        <strain evidence="2 3">KCTC 12718</strain>
    </source>
</reference>
<dbReference type="RefSeq" id="WP_236331025.1">
    <property type="nucleotide sequence ID" value="NZ_JAKIJS010000001.1"/>
</dbReference>
<name>A0ABS9GX50_9BACL</name>
<evidence type="ECO:0000313" key="3">
    <source>
        <dbReference type="Proteomes" id="UP001649381"/>
    </source>
</evidence>
<accession>A0ABS9GX50</accession>
<dbReference type="Proteomes" id="UP001649381">
    <property type="component" value="Unassembled WGS sequence"/>
</dbReference>
<keyword evidence="3" id="KW-1185">Reference proteome</keyword>
<protein>
    <submittedName>
        <fullName evidence="2">Uncharacterized protein</fullName>
    </submittedName>
</protein>